<keyword evidence="3" id="KW-1185">Reference proteome</keyword>
<dbReference type="Gene3D" id="3.10.100.10">
    <property type="entry name" value="Mannose-Binding Protein A, subunit A"/>
    <property type="match status" value="2"/>
</dbReference>
<proteinExistence type="predicted"/>
<dbReference type="InterPro" id="IPR016187">
    <property type="entry name" value="CTDL_fold"/>
</dbReference>
<evidence type="ECO:0000313" key="3">
    <source>
        <dbReference type="Proteomes" id="UP000887540"/>
    </source>
</evidence>
<dbReference type="WBParaSite" id="ACRNAN_scaffold7969.g14679.t1">
    <property type="protein sequence ID" value="ACRNAN_scaffold7969.g14679.t1"/>
    <property type="gene ID" value="ACRNAN_scaffold7969.g14679"/>
</dbReference>
<reference evidence="4" key="1">
    <citation type="submission" date="2022-11" db="UniProtKB">
        <authorList>
            <consortium name="WormBaseParasite"/>
        </authorList>
    </citation>
    <scope>IDENTIFICATION</scope>
</reference>
<dbReference type="InterPro" id="IPR001304">
    <property type="entry name" value="C-type_lectin-like"/>
</dbReference>
<name>A0A914EFL8_9BILA</name>
<feature type="chain" id="PRO_5036675057" evidence="1">
    <location>
        <begin position="18"/>
        <end position="306"/>
    </location>
</feature>
<dbReference type="Proteomes" id="UP000887540">
    <property type="component" value="Unplaced"/>
</dbReference>
<dbReference type="SMART" id="SM00034">
    <property type="entry name" value="CLECT"/>
    <property type="match status" value="2"/>
</dbReference>
<accession>A0A914EFL8</accession>
<dbReference type="AlphaFoldDB" id="A0A914EFL8"/>
<dbReference type="PANTHER" id="PTHR22803">
    <property type="entry name" value="MANNOSE, PHOSPHOLIPASE, LECTIN RECEPTOR RELATED"/>
    <property type="match status" value="1"/>
</dbReference>
<dbReference type="SUPFAM" id="SSF56436">
    <property type="entry name" value="C-type lectin-like"/>
    <property type="match status" value="2"/>
</dbReference>
<dbReference type="Pfam" id="PF00059">
    <property type="entry name" value="Lectin_C"/>
    <property type="match status" value="2"/>
</dbReference>
<keyword evidence="1" id="KW-0732">Signal</keyword>
<evidence type="ECO:0000313" key="4">
    <source>
        <dbReference type="WBParaSite" id="ACRNAN_scaffold7969.g14679.t1"/>
    </source>
</evidence>
<dbReference type="PROSITE" id="PS51257">
    <property type="entry name" value="PROKAR_LIPOPROTEIN"/>
    <property type="match status" value="1"/>
</dbReference>
<feature type="signal peptide" evidence="1">
    <location>
        <begin position="1"/>
        <end position="17"/>
    </location>
</feature>
<dbReference type="PROSITE" id="PS50041">
    <property type="entry name" value="C_TYPE_LECTIN_2"/>
    <property type="match status" value="2"/>
</dbReference>
<feature type="domain" description="C-type lectin" evidence="2">
    <location>
        <begin position="29"/>
        <end position="149"/>
    </location>
</feature>
<organism evidence="3 4">
    <name type="scientific">Acrobeloides nanus</name>
    <dbReference type="NCBI Taxonomy" id="290746"/>
    <lineage>
        <taxon>Eukaryota</taxon>
        <taxon>Metazoa</taxon>
        <taxon>Ecdysozoa</taxon>
        <taxon>Nematoda</taxon>
        <taxon>Chromadorea</taxon>
        <taxon>Rhabditida</taxon>
        <taxon>Tylenchina</taxon>
        <taxon>Cephalobomorpha</taxon>
        <taxon>Cephaloboidea</taxon>
        <taxon>Cephalobidae</taxon>
        <taxon>Acrobeloides</taxon>
    </lineage>
</organism>
<feature type="domain" description="C-type lectin" evidence="2">
    <location>
        <begin position="168"/>
        <end position="288"/>
    </location>
</feature>
<dbReference type="InterPro" id="IPR016186">
    <property type="entry name" value="C-type_lectin-like/link_sf"/>
</dbReference>
<dbReference type="InterPro" id="IPR050111">
    <property type="entry name" value="C-type_lectin/snaclec_domain"/>
</dbReference>
<dbReference type="CDD" id="cd00037">
    <property type="entry name" value="CLECT"/>
    <property type="match status" value="2"/>
</dbReference>
<evidence type="ECO:0000259" key="2">
    <source>
        <dbReference type="PROSITE" id="PS50041"/>
    </source>
</evidence>
<sequence length="306" mass="34779">MKLHILALFSLLGYALSACPSGTVSIPGKNDRCYKVFSTPKTWQQAENTCKADGAYSFAHLASVSDAITSHSLTELIGGQLNGSDFWLGGRSLYQPWTWSDDQSFGYKNWAKGQPNNTIGFDAAYLLQRAQDAKWMSVDGSQEKPFVCEYDLLTPCGEDWFYSTDLHKCYHFEIKNVSWSDALSTCQKLHPNASLGTIHSLTENSNIVELFNTWIQVPPPLGYTWWLWIGLHKVQANQDFEWVDGTSFNFNYIPQGNGNYTCVHINPDYGVQKGESYEYGHWYSDECDPDNLETYQNFGYICEMFL</sequence>
<evidence type="ECO:0000256" key="1">
    <source>
        <dbReference type="SAM" id="SignalP"/>
    </source>
</evidence>
<protein>
    <submittedName>
        <fullName evidence="4">C-type lectin domain-containing protein</fullName>
    </submittedName>
</protein>